<keyword evidence="2 10" id="KW-0723">Serine/threonine-protein kinase</keyword>
<dbReference type="PROSITE" id="PS00107">
    <property type="entry name" value="PROTEIN_KINASE_ATP"/>
    <property type="match status" value="1"/>
</dbReference>
<evidence type="ECO:0000256" key="6">
    <source>
        <dbReference type="ARBA" id="ARBA00022840"/>
    </source>
</evidence>
<dbReference type="InterPro" id="IPR008271">
    <property type="entry name" value="Ser/Thr_kinase_AS"/>
</dbReference>
<keyword evidence="13" id="KW-1185">Reference proteome</keyword>
<feature type="domain" description="Protein kinase" evidence="11">
    <location>
        <begin position="68"/>
        <end position="412"/>
    </location>
</feature>
<evidence type="ECO:0000256" key="10">
    <source>
        <dbReference type="RuleBase" id="RU000304"/>
    </source>
</evidence>
<dbReference type="Gene3D" id="3.30.200.20">
    <property type="entry name" value="Phosphorylase Kinase, domain 1"/>
    <property type="match status" value="1"/>
</dbReference>
<gene>
    <name evidence="12" type="primary">SRPK_8</name>
    <name evidence="12" type="ORF">A0H81_04167</name>
</gene>
<keyword evidence="5 12" id="KW-0418">Kinase</keyword>
<organism evidence="12 13">
    <name type="scientific">Grifola frondosa</name>
    <name type="common">Maitake</name>
    <name type="synonym">Polyporus frondosus</name>
    <dbReference type="NCBI Taxonomy" id="5627"/>
    <lineage>
        <taxon>Eukaryota</taxon>
        <taxon>Fungi</taxon>
        <taxon>Dikarya</taxon>
        <taxon>Basidiomycota</taxon>
        <taxon>Agaricomycotina</taxon>
        <taxon>Agaricomycetes</taxon>
        <taxon>Polyporales</taxon>
        <taxon>Grifolaceae</taxon>
        <taxon>Grifola</taxon>
    </lineage>
</organism>
<dbReference type="STRING" id="5627.A0A1C7MEN6"/>
<dbReference type="PROSITE" id="PS50011">
    <property type="entry name" value="PROTEIN_KINASE_DOM"/>
    <property type="match status" value="1"/>
</dbReference>
<evidence type="ECO:0000256" key="1">
    <source>
        <dbReference type="ARBA" id="ARBA00012513"/>
    </source>
</evidence>
<comment type="caution">
    <text evidence="12">The sequence shown here is derived from an EMBL/GenBank/DDBJ whole genome shotgun (WGS) entry which is preliminary data.</text>
</comment>
<dbReference type="Pfam" id="PF00069">
    <property type="entry name" value="Pkinase"/>
    <property type="match status" value="1"/>
</dbReference>
<reference evidence="12 13" key="1">
    <citation type="submission" date="2016-03" db="EMBL/GenBank/DDBJ databases">
        <title>Whole genome sequencing of Grifola frondosa 9006-11.</title>
        <authorList>
            <person name="Min B."/>
            <person name="Park H."/>
            <person name="Kim J.-G."/>
            <person name="Cho H."/>
            <person name="Oh Y.-L."/>
            <person name="Kong W.-S."/>
            <person name="Choi I.-G."/>
        </authorList>
    </citation>
    <scope>NUCLEOTIDE SEQUENCE [LARGE SCALE GENOMIC DNA]</scope>
    <source>
        <strain evidence="12 13">9006-11</strain>
    </source>
</reference>
<dbReference type="SMART" id="SM00220">
    <property type="entry name" value="S_TKc"/>
    <property type="match status" value="1"/>
</dbReference>
<evidence type="ECO:0000256" key="8">
    <source>
        <dbReference type="ARBA" id="ARBA00048679"/>
    </source>
</evidence>
<dbReference type="OMA" id="MAPKQPC"/>
<dbReference type="GO" id="GO:0005524">
    <property type="term" value="F:ATP binding"/>
    <property type="evidence" value="ECO:0007669"/>
    <property type="project" value="UniProtKB-UniRule"/>
</dbReference>
<sequence length="416" mass="46838">MKSWLPPLKRIVADFSFLPRLCRLTPRTPILPSKVATAAVPSEEVSGGGAEEDLFYSASIGEVLGSRYVVKRKLGWGIYSNVWMVEDMEKPNTYFALKALTTLGTVSPDIHELEYLECIRDADPSHRGYRHVPHMFDHFMLKCALGHPHRCFVTGLMAESTVSFAARSRNNRLRLKLTKQITKEIIFALDYLHNVCNIIHTDIKPSNILVACTDMEELINQLEPVKYLSGSDGIQVPQSQPLNMSCLPELQEEGIHAKLTDVGVACWADKVDQHFTEVIQSPALRAPEVCIGAGWGKPADIWSLGCTVYELVLSDSLFPREASDRAIPILQTLVFGDFPSHMLERGKYTLEHYNPNGRLKIDPESRGSLELSIEDPGSLPDVDVFIDFLKQMLRLDPEQRASLDELLQHEWLKEVM</sequence>
<comment type="catalytic activity">
    <reaction evidence="7">
        <text>L-threonyl-[protein] + ATP = O-phospho-L-threonyl-[protein] + ADP + H(+)</text>
        <dbReference type="Rhea" id="RHEA:46608"/>
        <dbReference type="Rhea" id="RHEA-COMP:11060"/>
        <dbReference type="Rhea" id="RHEA-COMP:11605"/>
        <dbReference type="ChEBI" id="CHEBI:15378"/>
        <dbReference type="ChEBI" id="CHEBI:30013"/>
        <dbReference type="ChEBI" id="CHEBI:30616"/>
        <dbReference type="ChEBI" id="CHEBI:61977"/>
        <dbReference type="ChEBI" id="CHEBI:456216"/>
        <dbReference type="EC" id="2.7.11.1"/>
    </reaction>
</comment>
<dbReference type="EMBL" id="LUGG01000004">
    <property type="protein sequence ID" value="OBZ75340.1"/>
    <property type="molecule type" value="Genomic_DNA"/>
</dbReference>
<dbReference type="GO" id="GO:0004674">
    <property type="term" value="F:protein serine/threonine kinase activity"/>
    <property type="evidence" value="ECO:0007669"/>
    <property type="project" value="UniProtKB-KW"/>
</dbReference>
<dbReference type="PANTHER" id="PTHR47634:SF9">
    <property type="entry name" value="PROTEIN KINASE DOMAIN-CONTAINING PROTEIN-RELATED"/>
    <property type="match status" value="1"/>
</dbReference>
<dbReference type="AlphaFoldDB" id="A0A1C7MEN6"/>
<dbReference type="InterPro" id="IPR051334">
    <property type="entry name" value="SRPK"/>
</dbReference>
<dbReference type="FunFam" id="1.10.510.10:FF:000275">
    <property type="entry name" value="SRSF protein kinase 2 isoform X3"/>
    <property type="match status" value="1"/>
</dbReference>
<evidence type="ECO:0000256" key="2">
    <source>
        <dbReference type="ARBA" id="ARBA00022527"/>
    </source>
</evidence>
<dbReference type="PROSITE" id="PS00108">
    <property type="entry name" value="PROTEIN_KINASE_ST"/>
    <property type="match status" value="1"/>
</dbReference>
<dbReference type="Gene3D" id="1.10.510.10">
    <property type="entry name" value="Transferase(Phosphotransferase) domain 1"/>
    <property type="match status" value="1"/>
</dbReference>
<dbReference type="InterPro" id="IPR017441">
    <property type="entry name" value="Protein_kinase_ATP_BS"/>
</dbReference>
<evidence type="ECO:0000313" key="12">
    <source>
        <dbReference type="EMBL" id="OBZ75340.1"/>
    </source>
</evidence>
<keyword evidence="3" id="KW-0808">Transferase</keyword>
<evidence type="ECO:0000259" key="11">
    <source>
        <dbReference type="PROSITE" id="PS50011"/>
    </source>
</evidence>
<evidence type="ECO:0000256" key="5">
    <source>
        <dbReference type="ARBA" id="ARBA00022777"/>
    </source>
</evidence>
<dbReference type="OrthoDB" id="5979581at2759"/>
<dbReference type="GO" id="GO:0000245">
    <property type="term" value="P:spliceosomal complex assembly"/>
    <property type="evidence" value="ECO:0007669"/>
    <property type="project" value="TreeGrafter"/>
</dbReference>
<keyword evidence="6 9" id="KW-0067">ATP-binding</keyword>
<dbReference type="EC" id="2.7.11.1" evidence="1"/>
<evidence type="ECO:0000313" key="13">
    <source>
        <dbReference type="Proteomes" id="UP000092993"/>
    </source>
</evidence>
<dbReference type="SUPFAM" id="SSF56112">
    <property type="entry name" value="Protein kinase-like (PK-like)"/>
    <property type="match status" value="1"/>
</dbReference>
<dbReference type="InterPro" id="IPR000719">
    <property type="entry name" value="Prot_kinase_dom"/>
</dbReference>
<evidence type="ECO:0000256" key="9">
    <source>
        <dbReference type="PROSITE-ProRule" id="PRU10141"/>
    </source>
</evidence>
<dbReference type="GO" id="GO:0050684">
    <property type="term" value="P:regulation of mRNA processing"/>
    <property type="evidence" value="ECO:0007669"/>
    <property type="project" value="TreeGrafter"/>
</dbReference>
<dbReference type="PANTHER" id="PTHR47634">
    <property type="entry name" value="PROTEIN KINASE DOMAIN-CONTAINING PROTEIN-RELATED"/>
    <property type="match status" value="1"/>
</dbReference>
<dbReference type="Proteomes" id="UP000092993">
    <property type="component" value="Unassembled WGS sequence"/>
</dbReference>
<evidence type="ECO:0000256" key="4">
    <source>
        <dbReference type="ARBA" id="ARBA00022741"/>
    </source>
</evidence>
<keyword evidence="4 9" id="KW-0547">Nucleotide-binding</keyword>
<feature type="binding site" evidence="9">
    <location>
        <position position="98"/>
    </location>
    <ligand>
        <name>ATP</name>
        <dbReference type="ChEBI" id="CHEBI:30616"/>
    </ligand>
</feature>
<protein>
    <recommendedName>
        <fullName evidence="1">non-specific serine/threonine protein kinase</fullName>
        <ecNumber evidence="1">2.7.11.1</ecNumber>
    </recommendedName>
</protein>
<evidence type="ECO:0000256" key="3">
    <source>
        <dbReference type="ARBA" id="ARBA00022679"/>
    </source>
</evidence>
<comment type="similarity">
    <text evidence="10">Belongs to the protein kinase superfamily.</text>
</comment>
<name>A0A1C7MEN6_GRIFR</name>
<evidence type="ECO:0000256" key="7">
    <source>
        <dbReference type="ARBA" id="ARBA00047899"/>
    </source>
</evidence>
<dbReference type="InterPro" id="IPR011009">
    <property type="entry name" value="Kinase-like_dom_sf"/>
</dbReference>
<accession>A0A1C7MEN6</accession>
<proteinExistence type="inferred from homology"/>
<comment type="catalytic activity">
    <reaction evidence="8">
        <text>L-seryl-[protein] + ATP = O-phospho-L-seryl-[protein] + ADP + H(+)</text>
        <dbReference type="Rhea" id="RHEA:17989"/>
        <dbReference type="Rhea" id="RHEA-COMP:9863"/>
        <dbReference type="Rhea" id="RHEA-COMP:11604"/>
        <dbReference type="ChEBI" id="CHEBI:15378"/>
        <dbReference type="ChEBI" id="CHEBI:29999"/>
        <dbReference type="ChEBI" id="CHEBI:30616"/>
        <dbReference type="ChEBI" id="CHEBI:83421"/>
        <dbReference type="ChEBI" id="CHEBI:456216"/>
        <dbReference type="EC" id="2.7.11.1"/>
    </reaction>
</comment>